<dbReference type="AlphaFoldDB" id="A0A7J8NDZ4"/>
<protein>
    <recommendedName>
        <fullName evidence="3">Tektin</fullName>
    </recommendedName>
</protein>
<sequence>MKRFTANSMTTPEYDRWWGQRINDNIPMSNQENTHSVEEHLQWQEQLHRSQDQVKDKDYVMGAVVTQVREVADHLQTLVVQVDVLSLKYESKSDRVRELTWLLRKDKALSIRARPYM</sequence>
<reference evidence="1 2" key="1">
    <citation type="journal article" date="2019" name="Genome Biol. Evol.">
        <title>Insights into the evolution of the New World diploid cottons (Gossypium, subgenus Houzingenia) based on genome sequencing.</title>
        <authorList>
            <person name="Grover C.E."/>
            <person name="Arick M.A. 2nd"/>
            <person name="Thrash A."/>
            <person name="Conover J.L."/>
            <person name="Sanders W.S."/>
            <person name="Peterson D.G."/>
            <person name="Frelichowski J.E."/>
            <person name="Scheffler J.A."/>
            <person name="Scheffler B.E."/>
            <person name="Wendel J.F."/>
        </authorList>
    </citation>
    <scope>NUCLEOTIDE SEQUENCE [LARGE SCALE GENOMIC DNA]</scope>
    <source>
        <strain evidence="1">157</strain>
        <tissue evidence="1">Leaf</tissue>
    </source>
</reference>
<proteinExistence type="predicted"/>
<evidence type="ECO:0000313" key="2">
    <source>
        <dbReference type="Proteomes" id="UP000593572"/>
    </source>
</evidence>
<name>A0A7J8NDZ4_9ROSI</name>
<accession>A0A7J8NDZ4</accession>
<dbReference type="EMBL" id="JABEZX010109436">
    <property type="protein sequence ID" value="MBA0575149.1"/>
    <property type="molecule type" value="Genomic_DNA"/>
</dbReference>
<evidence type="ECO:0000313" key="1">
    <source>
        <dbReference type="EMBL" id="MBA0575149.1"/>
    </source>
</evidence>
<keyword evidence="2" id="KW-1185">Reference proteome</keyword>
<organism evidence="1 2">
    <name type="scientific">Gossypium lobatum</name>
    <dbReference type="NCBI Taxonomy" id="34289"/>
    <lineage>
        <taxon>Eukaryota</taxon>
        <taxon>Viridiplantae</taxon>
        <taxon>Streptophyta</taxon>
        <taxon>Embryophyta</taxon>
        <taxon>Tracheophyta</taxon>
        <taxon>Spermatophyta</taxon>
        <taxon>Magnoliopsida</taxon>
        <taxon>eudicotyledons</taxon>
        <taxon>Gunneridae</taxon>
        <taxon>Pentapetalae</taxon>
        <taxon>rosids</taxon>
        <taxon>malvids</taxon>
        <taxon>Malvales</taxon>
        <taxon>Malvaceae</taxon>
        <taxon>Malvoideae</taxon>
        <taxon>Gossypium</taxon>
    </lineage>
</organism>
<dbReference type="Proteomes" id="UP000593572">
    <property type="component" value="Unassembled WGS sequence"/>
</dbReference>
<gene>
    <name evidence="1" type="ORF">Golob_012240</name>
</gene>
<comment type="caution">
    <text evidence="1">The sequence shown here is derived from an EMBL/GenBank/DDBJ whole genome shotgun (WGS) entry which is preliminary data.</text>
</comment>
<evidence type="ECO:0008006" key="3">
    <source>
        <dbReference type="Google" id="ProtNLM"/>
    </source>
</evidence>